<keyword evidence="5 9" id="KW-0653">Protein transport</keyword>
<gene>
    <name evidence="10" type="ordered locus">Trad_2286</name>
</gene>
<evidence type="ECO:0000256" key="4">
    <source>
        <dbReference type="ARBA" id="ARBA00022692"/>
    </source>
</evidence>
<proteinExistence type="inferred from homology"/>
<dbReference type="HOGENOM" id="CLU_196906_0_0_0"/>
<comment type="similarity">
    <text evidence="2 9">Belongs to the SecG family.</text>
</comment>
<protein>
    <recommendedName>
        <fullName evidence="9">Protein-export membrane protein SecG</fullName>
    </recommendedName>
</protein>
<dbReference type="Proteomes" id="UP000000379">
    <property type="component" value="Chromosome"/>
</dbReference>
<dbReference type="InterPro" id="IPR004692">
    <property type="entry name" value="SecG"/>
</dbReference>
<keyword evidence="9" id="KW-1003">Cell membrane</keyword>
<evidence type="ECO:0000256" key="8">
    <source>
        <dbReference type="ARBA" id="ARBA00023136"/>
    </source>
</evidence>
<dbReference type="GO" id="GO:0005886">
    <property type="term" value="C:plasma membrane"/>
    <property type="evidence" value="ECO:0007669"/>
    <property type="project" value="UniProtKB-SubCell"/>
</dbReference>
<comment type="caution">
    <text evidence="9">Lacks conserved residue(s) required for the propagation of feature annotation.</text>
</comment>
<accession>D7CSH6</accession>
<dbReference type="NCBIfam" id="TIGR00810">
    <property type="entry name" value="secG"/>
    <property type="match status" value="1"/>
</dbReference>
<evidence type="ECO:0000256" key="3">
    <source>
        <dbReference type="ARBA" id="ARBA00022448"/>
    </source>
</evidence>
<keyword evidence="3 9" id="KW-0813">Transport</keyword>
<evidence type="ECO:0000313" key="11">
    <source>
        <dbReference type="Proteomes" id="UP000000379"/>
    </source>
</evidence>
<keyword evidence="11" id="KW-1185">Reference proteome</keyword>
<dbReference type="Pfam" id="PF03840">
    <property type="entry name" value="SecG"/>
    <property type="match status" value="1"/>
</dbReference>
<keyword evidence="8 9" id="KW-0472">Membrane</keyword>
<reference evidence="10 11" key="2">
    <citation type="journal article" date="2011" name="Stand. Genomic Sci.">
        <title>Complete genome sequence of Truepera radiovictrix type strain (RQ-24).</title>
        <authorList>
            <person name="Ivanova N."/>
            <person name="Rohde C."/>
            <person name="Munk C."/>
            <person name="Nolan M."/>
            <person name="Lucas S."/>
            <person name="Del Rio T.G."/>
            <person name="Tice H."/>
            <person name="Deshpande S."/>
            <person name="Cheng J.F."/>
            <person name="Tapia R."/>
            <person name="Han C."/>
            <person name="Goodwin L."/>
            <person name="Pitluck S."/>
            <person name="Liolios K."/>
            <person name="Mavromatis K."/>
            <person name="Mikhailova N."/>
            <person name="Pati A."/>
            <person name="Chen A."/>
            <person name="Palaniappan K."/>
            <person name="Land M."/>
            <person name="Hauser L."/>
            <person name="Chang Y.J."/>
            <person name="Jeffries C.D."/>
            <person name="Brambilla E."/>
            <person name="Rohde M."/>
            <person name="Goker M."/>
            <person name="Tindall B.J."/>
            <person name="Woyke T."/>
            <person name="Bristow J."/>
            <person name="Eisen J.A."/>
            <person name="Markowitz V."/>
            <person name="Hugenholtz P."/>
            <person name="Kyrpides N.C."/>
            <person name="Klenk H.P."/>
            <person name="Lapidus A."/>
        </authorList>
    </citation>
    <scope>NUCLEOTIDE SEQUENCE [LARGE SCALE GENOMIC DNA]</scope>
    <source>
        <strain evidence="11">DSM 17093 / CIP 108686 / LMG 22925 / RQ-24</strain>
    </source>
</reference>
<feature type="transmembrane region" description="Helical" evidence="9">
    <location>
        <begin position="58"/>
        <end position="76"/>
    </location>
</feature>
<evidence type="ECO:0000256" key="1">
    <source>
        <dbReference type="ARBA" id="ARBA00004141"/>
    </source>
</evidence>
<reference evidence="11" key="1">
    <citation type="submission" date="2010-05" db="EMBL/GenBank/DDBJ databases">
        <title>The complete genome of Truepera radiovictris DSM 17093.</title>
        <authorList>
            <consortium name="US DOE Joint Genome Institute (JGI-PGF)"/>
            <person name="Lucas S."/>
            <person name="Copeland A."/>
            <person name="Lapidus A."/>
            <person name="Glavina del Rio T."/>
            <person name="Dalin E."/>
            <person name="Tice H."/>
            <person name="Bruce D."/>
            <person name="Goodwin L."/>
            <person name="Pitluck S."/>
            <person name="Kyrpides N."/>
            <person name="Mavromatis K."/>
            <person name="Ovchinnikova G."/>
            <person name="Munk A.C."/>
            <person name="Detter J.C."/>
            <person name="Han C."/>
            <person name="Tapia R."/>
            <person name="Land M."/>
            <person name="Hauser L."/>
            <person name="Markowitz V."/>
            <person name="Cheng J.-F."/>
            <person name="Hugenholtz P."/>
            <person name="Woyke T."/>
            <person name="Wu D."/>
            <person name="Tindall B."/>
            <person name="Pomrenke H.G."/>
            <person name="Brambilla E."/>
            <person name="Klenk H.-P."/>
            <person name="Eisen J.A."/>
        </authorList>
    </citation>
    <scope>NUCLEOTIDE SEQUENCE [LARGE SCALE GENOMIC DNA]</scope>
    <source>
        <strain evidence="11">DSM 17093 / CIP 108686 / LMG 22925 / RQ-24</strain>
    </source>
</reference>
<keyword evidence="6 9" id="KW-1133">Transmembrane helix</keyword>
<dbReference type="STRING" id="649638.Trad_2286"/>
<dbReference type="GO" id="GO:0009306">
    <property type="term" value="P:protein secretion"/>
    <property type="evidence" value="ECO:0007669"/>
    <property type="project" value="UniProtKB-UniRule"/>
</dbReference>
<dbReference type="GO" id="GO:0015450">
    <property type="term" value="F:protein-transporting ATPase activity"/>
    <property type="evidence" value="ECO:0007669"/>
    <property type="project" value="UniProtKB-UniRule"/>
</dbReference>
<dbReference type="RefSeq" id="WP_013178759.1">
    <property type="nucleotide sequence ID" value="NC_014221.1"/>
</dbReference>
<evidence type="ECO:0000256" key="5">
    <source>
        <dbReference type="ARBA" id="ARBA00022927"/>
    </source>
</evidence>
<dbReference type="EMBL" id="CP002049">
    <property type="protein sequence ID" value="ADI15396.1"/>
    <property type="molecule type" value="Genomic_DNA"/>
</dbReference>
<comment type="function">
    <text evidence="9">Involved in protein export. Participates in an early event of protein translocation.</text>
</comment>
<evidence type="ECO:0000313" key="10">
    <source>
        <dbReference type="EMBL" id="ADI15396.1"/>
    </source>
</evidence>
<evidence type="ECO:0000256" key="6">
    <source>
        <dbReference type="ARBA" id="ARBA00022989"/>
    </source>
</evidence>
<organism evidence="10 11">
    <name type="scientific">Truepera radiovictrix (strain DSM 17093 / CIP 108686 / LMG 22925 / RQ-24)</name>
    <dbReference type="NCBI Taxonomy" id="649638"/>
    <lineage>
        <taxon>Bacteria</taxon>
        <taxon>Thermotogati</taxon>
        <taxon>Deinococcota</taxon>
        <taxon>Deinococci</taxon>
        <taxon>Trueperales</taxon>
        <taxon>Trueperaceae</taxon>
        <taxon>Truepera</taxon>
    </lineage>
</organism>
<comment type="subcellular location">
    <subcellularLocation>
        <location evidence="9">Cell membrane</location>
        <topology evidence="9">Multi-pass membrane protein</topology>
    </subcellularLocation>
    <subcellularLocation>
        <location evidence="1">Membrane</location>
        <topology evidence="1">Multi-pass membrane protein</topology>
    </subcellularLocation>
</comment>
<dbReference type="PRINTS" id="PR01651">
    <property type="entry name" value="SECGEXPORT"/>
</dbReference>
<sequence length="79" mass="8245">MYILFWVVFVLFVVLSLALTAVILLQEPRQGGLGEGLGGGAQDFAGTRGGTAGGLQRLTIYMGVVWGLLALALAVLPRA</sequence>
<evidence type="ECO:0000256" key="7">
    <source>
        <dbReference type="ARBA" id="ARBA00023010"/>
    </source>
</evidence>
<dbReference type="AlphaFoldDB" id="D7CSH6"/>
<evidence type="ECO:0000256" key="9">
    <source>
        <dbReference type="RuleBase" id="RU365087"/>
    </source>
</evidence>
<name>D7CSH6_TRURR</name>
<evidence type="ECO:0000256" key="2">
    <source>
        <dbReference type="ARBA" id="ARBA00008445"/>
    </source>
</evidence>
<dbReference type="KEGG" id="tra:Trad_2286"/>
<keyword evidence="7 9" id="KW-0811">Translocation</keyword>
<keyword evidence="4 9" id="KW-0812">Transmembrane</keyword>